<evidence type="ECO:0000256" key="1">
    <source>
        <dbReference type="SAM" id="Phobius"/>
    </source>
</evidence>
<proteinExistence type="evidence at transcript level"/>
<reference evidence="2" key="1">
    <citation type="submission" date="2014-03" db="EMBL/GenBank/DDBJ databases">
        <title>The sialotranscriptome of Amblyomma triste, Amblyomma parvum and Amblyomma cajennense ticks, uncovered by 454-based RNA-seq.</title>
        <authorList>
            <person name="Garcia G.R."/>
            <person name="Gardinassi L.G."/>
            <person name="Ribeiro J.M."/>
            <person name="Anatriello E."/>
            <person name="Ferreira B.R."/>
            <person name="Moreira H.N."/>
            <person name="Mafra C."/>
            <person name="Olegario M.M."/>
            <person name="Szabo P.J."/>
            <person name="Miranda-Santos I.K."/>
            <person name="Maruyama S.R."/>
        </authorList>
    </citation>
    <scope>NUCLEOTIDE SEQUENCE</scope>
    <source>
        <strain evidence="2">Uberlandia</strain>
        <tissue evidence="2">Salivary glands</tissue>
    </source>
</reference>
<dbReference type="AlphaFoldDB" id="A0A023FBH9"/>
<keyword evidence="1" id="KW-0472">Membrane</keyword>
<keyword evidence="1" id="KW-0812">Transmembrane</keyword>
<protein>
    <submittedName>
        <fullName evidence="2">Uncharacterized protein</fullName>
    </submittedName>
</protein>
<feature type="transmembrane region" description="Helical" evidence="1">
    <location>
        <begin position="12"/>
        <end position="32"/>
    </location>
</feature>
<name>A0A023FBH9_AMBCJ</name>
<feature type="transmembrane region" description="Helical" evidence="1">
    <location>
        <begin position="52"/>
        <end position="73"/>
    </location>
</feature>
<sequence length="91" mass="9917">MLREGPVAIHYFSCRAGAPVMLSILLLFSVAFSSITHHLSHKNVLVTSCCEIAVGTVLLEVVLALCARVGFVLRLHLAPSLWETKQISLNC</sequence>
<organism evidence="2">
    <name type="scientific">Amblyomma cajennense</name>
    <name type="common">Cayenne tick</name>
    <name type="synonym">Acarus cajennensis</name>
    <dbReference type="NCBI Taxonomy" id="34607"/>
    <lineage>
        <taxon>Eukaryota</taxon>
        <taxon>Metazoa</taxon>
        <taxon>Ecdysozoa</taxon>
        <taxon>Arthropoda</taxon>
        <taxon>Chelicerata</taxon>
        <taxon>Arachnida</taxon>
        <taxon>Acari</taxon>
        <taxon>Parasitiformes</taxon>
        <taxon>Ixodida</taxon>
        <taxon>Ixodoidea</taxon>
        <taxon>Ixodidae</taxon>
        <taxon>Amblyomminae</taxon>
        <taxon>Amblyomma</taxon>
    </lineage>
</organism>
<accession>A0A023FBH9</accession>
<evidence type="ECO:0000313" key="2">
    <source>
        <dbReference type="EMBL" id="JAC18847.1"/>
    </source>
</evidence>
<dbReference type="EMBL" id="GBBK01005635">
    <property type="protein sequence ID" value="JAC18847.1"/>
    <property type="molecule type" value="mRNA"/>
</dbReference>
<keyword evidence="1" id="KW-1133">Transmembrane helix</keyword>